<reference evidence="11" key="1">
    <citation type="submission" date="2017-09" db="EMBL/GenBank/DDBJ databases">
        <title>Depth-based differentiation of microbial function through sediment-hosted aquifers and enrichment of novel symbionts in the deep terrestrial subsurface.</title>
        <authorList>
            <person name="Probst A.J."/>
            <person name="Ladd B."/>
            <person name="Jarett J.K."/>
            <person name="Geller-Mcgrath D.E."/>
            <person name="Sieber C.M.K."/>
            <person name="Emerson J.B."/>
            <person name="Anantharaman K."/>
            <person name="Thomas B.C."/>
            <person name="Malmstrom R."/>
            <person name="Stieglmeier M."/>
            <person name="Klingl A."/>
            <person name="Woyke T."/>
            <person name="Ryan C.M."/>
            <person name="Banfield J.F."/>
        </authorList>
    </citation>
    <scope>NUCLEOTIDE SEQUENCE [LARGE SCALE GENOMIC DNA]</scope>
</reference>
<dbReference type="Pfam" id="PF03023">
    <property type="entry name" value="MurJ"/>
    <property type="match status" value="1"/>
</dbReference>
<protein>
    <recommendedName>
        <fullName evidence="8">Probable lipid II flippase MurJ</fullName>
    </recommendedName>
</protein>
<feature type="transmembrane region" description="Helical" evidence="8">
    <location>
        <begin position="282"/>
        <end position="300"/>
    </location>
</feature>
<comment type="pathway">
    <text evidence="8">Cell wall biogenesis; peptidoglycan biosynthesis.</text>
</comment>
<comment type="similarity">
    <text evidence="8 9">Belongs to the MurJ/MviN family.</text>
</comment>
<keyword evidence="4 8" id="KW-0133">Cell shape</keyword>
<evidence type="ECO:0000256" key="5">
    <source>
        <dbReference type="ARBA" id="ARBA00022984"/>
    </source>
</evidence>
<comment type="caution">
    <text evidence="10">The sequence shown here is derived from an EMBL/GenBank/DDBJ whole genome shotgun (WGS) entry which is preliminary data.</text>
</comment>
<evidence type="ECO:0000256" key="6">
    <source>
        <dbReference type="ARBA" id="ARBA00022989"/>
    </source>
</evidence>
<keyword evidence="6 8" id="KW-1133">Transmembrane helix</keyword>
<comment type="function">
    <text evidence="8 9">Involved in peptidoglycan biosynthesis. Transports lipid-linked peptidoglycan precursors from the inner to the outer leaflet of the cytoplasmic membrane.</text>
</comment>
<evidence type="ECO:0000256" key="9">
    <source>
        <dbReference type="PIRNR" id="PIRNR002869"/>
    </source>
</evidence>
<dbReference type="GO" id="GO:0071555">
    <property type="term" value="P:cell wall organization"/>
    <property type="evidence" value="ECO:0007669"/>
    <property type="project" value="UniProtKB-UniRule"/>
</dbReference>
<evidence type="ECO:0000313" key="11">
    <source>
        <dbReference type="Proteomes" id="UP000230027"/>
    </source>
</evidence>
<dbReference type="GO" id="GO:0008360">
    <property type="term" value="P:regulation of cell shape"/>
    <property type="evidence" value="ECO:0007669"/>
    <property type="project" value="UniProtKB-UniRule"/>
</dbReference>
<name>A0A2M7U265_9BACT</name>
<evidence type="ECO:0000313" key="10">
    <source>
        <dbReference type="EMBL" id="PIZ64302.1"/>
    </source>
</evidence>
<evidence type="ECO:0000256" key="1">
    <source>
        <dbReference type="ARBA" id="ARBA00004651"/>
    </source>
</evidence>
<keyword evidence="7 8" id="KW-0472">Membrane</keyword>
<feature type="transmembrane region" description="Helical" evidence="8">
    <location>
        <begin position="391"/>
        <end position="412"/>
    </location>
</feature>
<proteinExistence type="inferred from homology"/>
<organism evidence="10 11">
    <name type="scientific">Candidatus Roizmanbacteria bacterium CG_4_10_14_0_2_um_filter_36_9</name>
    <dbReference type="NCBI Taxonomy" id="1974823"/>
    <lineage>
        <taxon>Bacteria</taxon>
        <taxon>Candidatus Roizmaniibacteriota</taxon>
    </lineage>
</organism>
<feature type="transmembrane region" description="Helical" evidence="8">
    <location>
        <begin position="357"/>
        <end position="379"/>
    </location>
</feature>
<accession>A0A2M7U265</accession>
<feature type="transmembrane region" description="Helical" evidence="8">
    <location>
        <begin position="242"/>
        <end position="262"/>
    </location>
</feature>
<dbReference type="HAMAP" id="MF_02078">
    <property type="entry name" value="MurJ_MviN"/>
    <property type="match status" value="1"/>
</dbReference>
<dbReference type="InterPro" id="IPR051050">
    <property type="entry name" value="Lipid_II_flippase_MurJ/MviN"/>
</dbReference>
<dbReference type="InterPro" id="IPR004268">
    <property type="entry name" value="MurJ"/>
</dbReference>
<dbReference type="PANTHER" id="PTHR47019">
    <property type="entry name" value="LIPID II FLIPPASE MURJ"/>
    <property type="match status" value="1"/>
</dbReference>
<dbReference type="EMBL" id="PFOD01000085">
    <property type="protein sequence ID" value="PIZ64302.1"/>
    <property type="molecule type" value="Genomic_DNA"/>
</dbReference>
<keyword evidence="3 8" id="KW-0812">Transmembrane</keyword>
<feature type="transmembrane region" description="Helical" evidence="8">
    <location>
        <begin position="320"/>
        <end position="337"/>
    </location>
</feature>
<feature type="transmembrane region" description="Helical" evidence="8">
    <location>
        <begin position="459"/>
        <end position="477"/>
    </location>
</feature>
<keyword evidence="8 9" id="KW-0961">Cell wall biogenesis/degradation</keyword>
<keyword evidence="2 8" id="KW-1003">Cell membrane</keyword>
<dbReference type="Proteomes" id="UP000230027">
    <property type="component" value="Unassembled WGS sequence"/>
</dbReference>
<dbReference type="PANTHER" id="PTHR47019:SF1">
    <property type="entry name" value="LIPID II FLIPPASE MURJ"/>
    <property type="match status" value="1"/>
</dbReference>
<evidence type="ECO:0000256" key="4">
    <source>
        <dbReference type="ARBA" id="ARBA00022960"/>
    </source>
</evidence>
<dbReference type="GO" id="GO:0015648">
    <property type="term" value="F:lipid-linked peptidoglycan transporter activity"/>
    <property type="evidence" value="ECO:0007669"/>
    <property type="project" value="UniProtKB-UniRule"/>
</dbReference>
<evidence type="ECO:0000256" key="3">
    <source>
        <dbReference type="ARBA" id="ARBA00022692"/>
    </source>
</evidence>
<dbReference type="NCBIfam" id="TIGR01695">
    <property type="entry name" value="murJ_mviN"/>
    <property type="match status" value="1"/>
</dbReference>
<evidence type="ECO:0000256" key="2">
    <source>
        <dbReference type="ARBA" id="ARBA00022475"/>
    </source>
</evidence>
<dbReference type="PRINTS" id="PR01806">
    <property type="entry name" value="VIRFACTRMVIN"/>
</dbReference>
<keyword evidence="5 8" id="KW-0573">Peptidoglycan synthesis</keyword>
<feature type="transmembrane region" description="Helical" evidence="8">
    <location>
        <begin position="143"/>
        <end position="162"/>
    </location>
</feature>
<comment type="subcellular location">
    <subcellularLocation>
        <location evidence="1 8">Cell membrane</location>
        <topology evidence="1 8">Multi-pass membrane protein</topology>
    </subcellularLocation>
</comment>
<dbReference type="GO" id="GO:0005886">
    <property type="term" value="C:plasma membrane"/>
    <property type="evidence" value="ECO:0007669"/>
    <property type="project" value="UniProtKB-SubCell"/>
</dbReference>
<dbReference type="CDD" id="cd13123">
    <property type="entry name" value="MATE_MurJ_like"/>
    <property type="match status" value="1"/>
</dbReference>
<keyword evidence="8 9" id="KW-0813">Transport</keyword>
<dbReference type="AlphaFoldDB" id="A0A2M7U265"/>
<feature type="transmembrane region" description="Helical" evidence="8">
    <location>
        <begin position="418"/>
        <end position="439"/>
    </location>
</feature>
<feature type="transmembrane region" description="Helical" evidence="8">
    <location>
        <begin position="196"/>
        <end position="221"/>
    </location>
</feature>
<dbReference type="GO" id="GO:0034204">
    <property type="term" value="P:lipid translocation"/>
    <property type="evidence" value="ECO:0007669"/>
    <property type="project" value="TreeGrafter"/>
</dbReference>
<sequence>MNKIFKKTKDFIFTQQTSMLSSTLILAGMMILSRIGGFIRYRILGEYFSPDQLDIFYAAFRIPDLVFEILINGALSTTFIPFYIEYQKRKSEQNTVISSIINIVTLVLAGFIILLVILMPLLINIIAPGFDPEKTKILVMYSRILLIGQLPFLVLGNFLTAISQAKKSFLLPALAPIVYNIAIIVLIIFFSSSLHLMAPILGVVIGATLFFMIQIPVFTISQFRYKFVLGYFNEAWRFFRTAIPRILTIIVAEIDATIDLTLATLLGPGSYTIFYLAQRLQLLPVSVVGMAFGQASLPYLSDMYQEKRFKEFKNIIVDSILNMFFFMIPAAAFMIVTRTPMVRLFFGGGKFDWDATVMTALTFSYFALSLPLHAIYYFLTRCFYAVFDTKTPFYISAGSIALNAGLSILFTLFLKLPIWSLALSFSLTMSVRTILLLVVLHKKIGGYEILTLLKDTFKITVATFNTSILTYFLLRLLDGLILDTTRTINVFYLLTIGFIFFSTVYLFLSWLFGIKELYILTKMLVKVREYRNKILEVYQGVD</sequence>
<gene>
    <name evidence="10" type="primary">mviN</name>
    <name evidence="8" type="synonym">murJ</name>
    <name evidence="10" type="ORF">COY14_04985</name>
</gene>
<feature type="transmembrane region" description="Helical" evidence="8">
    <location>
        <begin position="55"/>
        <end position="84"/>
    </location>
</feature>
<evidence type="ECO:0000256" key="8">
    <source>
        <dbReference type="HAMAP-Rule" id="MF_02078"/>
    </source>
</evidence>
<evidence type="ECO:0000256" key="7">
    <source>
        <dbReference type="ARBA" id="ARBA00023136"/>
    </source>
</evidence>
<feature type="transmembrane region" description="Helical" evidence="8">
    <location>
        <begin position="20"/>
        <end position="43"/>
    </location>
</feature>
<dbReference type="PIRSF" id="PIRSF002869">
    <property type="entry name" value="MviN"/>
    <property type="match status" value="1"/>
</dbReference>
<feature type="transmembrane region" description="Helical" evidence="8">
    <location>
        <begin position="96"/>
        <end position="123"/>
    </location>
</feature>
<feature type="transmembrane region" description="Helical" evidence="8">
    <location>
        <begin position="169"/>
        <end position="190"/>
    </location>
</feature>
<dbReference type="UniPathway" id="UPA00219"/>
<dbReference type="GO" id="GO:0009252">
    <property type="term" value="P:peptidoglycan biosynthetic process"/>
    <property type="evidence" value="ECO:0007669"/>
    <property type="project" value="UniProtKB-UniRule"/>
</dbReference>
<feature type="transmembrane region" description="Helical" evidence="8">
    <location>
        <begin position="489"/>
        <end position="513"/>
    </location>
</feature>